<dbReference type="InterPro" id="IPR002912">
    <property type="entry name" value="ACT_dom"/>
</dbReference>
<keyword evidence="3" id="KW-1185">Reference proteome</keyword>
<comment type="caution">
    <text evidence="2">The sequence shown here is derived from an EMBL/GenBank/DDBJ whole genome shotgun (WGS) entry which is preliminary data.</text>
</comment>
<dbReference type="AlphaFoldDB" id="A0A2A2JIJ9"/>
<proteinExistence type="predicted"/>
<evidence type="ECO:0000313" key="3">
    <source>
        <dbReference type="Proteomes" id="UP000218231"/>
    </source>
</evidence>
<reference evidence="2 3" key="1">
    <citation type="journal article" date="2017" name="Curr. Biol.">
        <title>Genome architecture and evolution of a unichromosomal asexual nematode.</title>
        <authorList>
            <person name="Fradin H."/>
            <person name="Zegar C."/>
            <person name="Gutwein M."/>
            <person name="Lucas J."/>
            <person name="Kovtun M."/>
            <person name="Corcoran D."/>
            <person name="Baugh L.R."/>
            <person name="Kiontke K."/>
            <person name="Gunsalus K."/>
            <person name="Fitch D.H."/>
            <person name="Piano F."/>
        </authorList>
    </citation>
    <scope>NUCLEOTIDE SEQUENCE [LARGE SCALE GENOMIC DNA]</scope>
    <source>
        <strain evidence="2">PF1309</strain>
    </source>
</reference>
<organism evidence="2 3">
    <name type="scientific">Diploscapter pachys</name>
    <dbReference type="NCBI Taxonomy" id="2018661"/>
    <lineage>
        <taxon>Eukaryota</taxon>
        <taxon>Metazoa</taxon>
        <taxon>Ecdysozoa</taxon>
        <taxon>Nematoda</taxon>
        <taxon>Chromadorea</taxon>
        <taxon>Rhabditida</taxon>
        <taxon>Rhabditina</taxon>
        <taxon>Rhabditomorpha</taxon>
        <taxon>Rhabditoidea</taxon>
        <taxon>Rhabditidae</taxon>
        <taxon>Diploscapter</taxon>
    </lineage>
</organism>
<dbReference type="InterPro" id="IPR045865">
    <property type="entry name" value="ACT-like_dom_sf"/>
</dbReference>
<name>A0A2A2JIJ9_9BILA</name>
<evidence type="ECO:0000259" key="1">
    <source>
        <dbReference type="PROSITE" id="PS51671"/>
    </source>
</evidence>
<dbReference type="Gene3D" id="3.30.70.260">
    <property type="match status" value="1"/>
</dbReference>
<sequence>MTYDNRLVRFSVIISDRPGGMAELTKIIADVGASVKELTSERAFLRQDIFSVRIRVIAEMRGAEHAVELENALRKSPE</sequence>
<gene>
    <name evidence="2" type="ORF">WR25_11329</name>
</gene>
<dbReference type="SUPFAM" id="SSF55021">
    <property type="entry name" value="ACT-like"/>
    <property type="match status" value="1"/>
</dbReference>
<evidence type="ECO:0000313" key="2">
    <source>
        <dbReference type="EMBL" id="PAV61495.1"/>
    </source>
</evidence>
<protein>
    <recommendedName>
        <fullName evidence="1">ACT domain-containing protein</fullName>
    </recommendedName>
</protein>
<dbReference type="Proteomes" id="UP000218231">
    <property type="component" value="Unassembled WGS sequence"/>
</dbReference>
<dbReference type="InterPro" id="IPR044561">
    <property type="entry name" value="ACT_ThrD-II-like"/>
</dbReference>
<dbReference type="STRING" id="2018661.A0A2A2JIJ9"/>
<accession>A0A2A2JIJ9</accession>
<dbReference type="OrthoDB" id="5825010at2759"/>
<dbReference type="PROSITE" id="PS51671">
    <property type="entry name" value="ACT"/>
    <property type="match status" value="1"/>
</dbReference>
<dbReference type="CDD" id="cd04886">
    <property type="entry name" value="ACT_ThrD-II-like"/>
    <property type="match status" value="1"/>
</dbReference>
<feature type="domain" description="ACT" evidence="1">
    <location>
        <begin position="9"/>
        <end position="78"/>
    </location>
</feature>
<dbReference type="EMBL" id="LIAE01010412">
    <property type="protein sequence ID" value="PAV61495.1"/>
    <property type="molecule type" value="Genomic_DNA"/>
</dbReference>